<dbReference type="Gene3D" id="3.30.420.10">
    <property type="entry name" value="Ribonuclease H-like superfamily/Ribonuclease H"/>
    <property type="match status" value="1"/>
</dbReference>
<dbReference type="InterPro" id="IPR013520">
    <property type="entry name" value="Ribonucl_H"/>
</dbReference>
<dbReference type="InterPro" id="IPR012337">
    <property type="entry name" value="RNaseH-like_sf"/>
</dbReference>
<gene>
    <name evidence="3" type="ordered locus">Mnod_1018</name>
</gene>
<dbReference type="STRING" id="460265.Mnod_1018"/>
<keyword evidence="4" id="KW-1185">Reference proteome</keyword>
<evidence type="ECO:0000313" key="3">
    <source>
        <dbReference type="EMBL" id="ACL56026.1"/>
    </source>
</evidence>
<dbReference type="KEGG" id="mno:Mnod_1018"/>
<dbReference type="InterPro" id="IPR036397">
    <property type="entry name" value="RNaseH_sf"/>
</dbReference>
<accession>B8IHY8</accession>
<evidence type="ECO:0000313" key="4">
    <source>
        <dbReference type="Proteomes" id="UP000008207"/>
    </source>
</evidence>
<name>B8IHY8_METNO</name>
<keyword evidence="3" id="KW-0540">Nuclease</keyword>
<dbReference type="SMART" id="SM00479">
    <property type="entry name" value="EXOIII"/>
    <property type="match status" value="1"/>
</dbReference>
<dbReference type="GO" id="GO:0003676">
    <property type="term" value="F:nucleic acid binding"/>
    <property type="evidence" value="ECO:0007669"/>
    <property type="project" value="InterPro"/>
</dbReference>
<dbReference type="HOGENOM" id="CLU_1244126_0_0_5"/>
<dbReference type="CDD" id="cd06127">
    <property type="entry name" value="DEDDh"/>
    <property type="match status" value="1"/>
</dbReference>
<dbReference type="GO" id="GO:0005829">
    <property type="term" value="C:cytosol"/>
    <property type="evidence" value="ECO:0007669"/>
    <property type="project" value="TreeGrafter"/>
</dbReference>
<keyword evidence="3" id="KW-0378">Hydrolase</keyword>
<dbReference type="Proteomes" id="UP000008207">
    <property type="component" value="Chromosome"/>
</dbReference>
<proteinExistence type="predicted"/>
<evidence type="ECO:0000259" key="2">
    <source>
        <dbReference type="SMART" id="SM00479"/>
    </source>
</evidence>
<dbReference type="OrthoDB" id="9804290at2"/>
<dbReference type="PANTHER" id="PTHR30231:SF37">
    <property type="entry name" value="EXODEOXYRIBONUCLEASE 10"/>
    <property type="match status" value="1"/>
</dbReference>
<dbReference type="GO" id="GO:0008408">
    <property type="term" value="F:3'-5' exonuclease activity"/>
    <property type="evidence" value="ECO:0007669"/>
    <property type="project" value="TreeGrafter"/>
</dbReference>
<dbReference type="SUPFAM" id="SSF53098">
    <property type="entry name" value="Ribonuclease H-like"/>
    <property type="match status" value="1"/>
</dbReference>
<dbReference type="AlphaFoldDB" id="B8IHY8"/>
<dbReference type="GO" id="GO:0045004">
    <property type="term" value="P:DNA replication proofreading"/>
    <property type="evidence" value="ECO:0007669"/>
    <property type="project" value="TreeGrafter"/>
</dbReference>
<organism evidence="3 4">
    <name type="scientific">Methylobacterium nodulans (strain LMG 21967 / CNCM I-2342 / ORS 2060)</name>
    <dbReference type="NCBI Taxonomy" id="460265"/>
    <lineage>
        <taxon>Bacteria</taxon>
        <taxon>Pseudomonadati</taxon>
        <taxon>Pseudomonadota</taxon>
        <taxon>Alphaproteobacteria</taxon>
        <taxon>Hyphomicrobiales</taxon>
        <taxon>Methylobacteriaceae</taxon>
        <taxon>Methylobacterium</taxon>
    </lineage>
</organism>
<dbReference type="eggNOG" id="COG0847">
    <property type="taxonomic scope" value="Bacteria"/>
</dbReference>
<dbReference type="Pfam" id="PF00929">
    <property type="entry name" value="RNase_T"/>
    <property type="match status" value="1"/>
</dbReference>
<feature type="domain" description="Exonuclease" evidence="2">
    <location>
        <begin position="19"/>
        <end position="191"/>
    </location>
</feature>
<evidence type="ECO:0000256" key="1">
    <source>
        <dbReference type="SAM" id="MobiDB-lite"/>
    </source>
</evidence>
<dbReference type="PANTHER" id="PTHR30231">
    <property type="entry name" value="DNA POLYMERASE III SUBUNIT EPSILON"/>
    <property type="match status" value="1"/>
</dbReference>
<feature type="compositionally biased region" description="Low complexity" evidence="1">
    <location>
        <begin position="211"/>
        <end position="222"/>
    </location>
</feature>
<feature type="compositionally biased region" description="Pro residues" evidence="1">
    <location>
        <begin position="198"/>
        <end position="210"/>
    </location>
</feature>
<keyword evidence="3" id="KW-0269">Exonuclease</keyword>
<reference evidence="3 4" key="1">
    <citation type="submission" date="2009-01" db="EMBL/GenBank/DDBJ databases">
        <title>Complete sequence of chromosome of Methylobacterium nodulans ORS 2060.</title>
        <authorList>
            <consortium name="US DOE Joint Genome Institute"/>
            <person name="Lucas S."/>
            <person name="Copeland A."/>
            <person name="Lapidus A."/>
            <person name="Glavina del Rio T."/>
            <person name="Dalin E."/>
            <person name="Tice H."/>
            <person name="Bruce D."/>
            <person name="Goodwin L."/>
            <person name="Pitluck S."/>
            <person name="Sims D."/>
            <person name="Brettin T."/>
            <person name="Detter J.C."/>
            <person name="Han C."/>
            <person name="Larimer F."/>
            <person name="Land M."/>
            <person name="Hauser L."/>
            <person name="Kyrpides N."/>
            <person name="Ivanova N."/>
            <person name="Marx C.J."/>
            <person name="Richardson P."/>
        </authorList>
    </citation>
    <scope>NUCLEOTIDE SEQUENCE [LARGE SCALE GENOMIC DNA]</scope>
    <source>
        <strain evidence="4">LMG 21967 / CNCM I-2342 / ORS 2060</strain>
    </source>
</reference>
<feature type="region of interest" description="Disordered" evidence="1">
    <location>
        <begin position="198"/>
        <end position="222"/>
    </location>
</feature>
<dbReference type="EMBL" id="CP001349">
    <property type="protein sequence ID" value="ACL56026.1"/>
    <property type="molecule type" value="Genomic_DNA"/>
</dbReference>
<protein>
    <submittedName>
        <fullName evidence="3">Exonuclease RNase T and DNA polymerase III</fullName>
    </submittedName>
</protein>
<dbReference type="RefSeq" id="WP_015927724.1">
    <property type="nucleotide sequence ID" value="NC_011894.1"/>
</dbReference>
<sequence>MGRGRDDAVPDWLGWLPPRLLAIDVEATGLAARDRIVSFGAVALDTASLLGPSPAPTCHHLIFDPQRVSHPRAEAVHGYDDWLLRHQDPAALHLNAIAALLGQADLIVAHNAAFDFGLLQREFAAAGRPALAARTYCTLEAYRRRGEAGPATLDAVCRRVRLQRTGERHGALEDAWLALRVYLWLQGCPVRVTRPPLGPPANLRPPPPRPEGALPPRVIFSA</sequence>